<evidence type="ECO:0000256" key="3">
    <source>
        <dbReference type="ARBA" id="ARBA00022980"/>
    </source>
</evidence>
<evidence type="ECO:0000256" key="2">
    <source>
        <dbReference type="ARBA" id="ARBA00009083"/>
    </source>
</evidence>
<evidence type="ECO:0000313" key="8">
    <source>
        <dbReference type="EMBL" id="QSZ78227.1"/>
    </source>
</evidence>
<keyword evidence="5" id="KW-0687">Ribonucleoprotein</keyword>
<accession>A0A8A3SN95</accession>
<keyword evidence="3 8" id="KW-0689">Ribosomal protein</keyword>
<dbReference type="GO" id="GO:0003735">
    <property type="term" value="F:structural constituent of ribosome"/>
    <property type="evidence" value="ECO:0007669"/>
    <property type="project" value="InterPro"/>
</dbReference>
<dbReference type="Gene3D" id="1.10.287.1480">
    <property type="match status" value="1"/>
</dbReference>
<reference evidence="8" key="1">
    <citation type="submission" date="2021-02" db="EMBL/GenBank/DDBJ databases">
        <authorList>
            <person name="Jeong Y."/>
            <person name="Lee J."/>
        </authorList>
    </citation>
    <scope>NUCLEOTIDE SEQUENCE</scope>
    <source>
        <strain evidence="8">MEG005</strain>
    </source>
</reference>
<dbReference type="EMBL" id="MW566731">
    <property type="protein sequence ID" value="QSZ78227.1"/>
    <property type="molecule type" value="Genomic_DNA"/>
</dbReference>
<evidence type="ECO:0000256" key="4">
    <source>
        <dbReference type="ARBA" id="ARBA00023128"/>
    </source>
</evidence>
<dbReference type="InterPro" id="IPR001209">
    <property type="entry name" value="Ribosomal_uS14"/>
</dbReference>
<evidence type="ECO:0000256" key="6">
    <source>
        <dbReference type="ARBA" id="ARBA00040774"/>
    </source>
</evidence>
<dbReference type="PANTHER" id="PTHR19836">
    <property type="entry name" value="30S RIBOSOMAL PROTEIN S14"/>
    <property type="match status" value="1"/>
</dbReference>
<dbReference type="SUPFAM" id="SSF57716">
    <property type="entry name" value="Glucocorticoid receptor-like (DNA-binding domain)"/>
    <property type="match status" value="1"/>
</dbReference>
<dbReference type="PANTHER" id="PTHR19836:SF30">
    <property type="entry name" value="RIBOSOMAL PROTEIN S14"/>
    <property type="match status" value="1"/>
</dbReference>
<evidence type="ECO:0000256" key="1">
    <source>
        <dbReference type="ARBA" id="ARBA00004173"/>
    </source>
</evidence>
<dbReference type="GO" id="GO:0006412">
    <property type="term" value="P:translation"/>
    <property type="evidence" value="ECO:0007669"/>
    <property type="project" value="InterPro"/>
</dbReference>
<dbReference type="GO" id="GO:0005739">
    <property type="term" value="C:mitochondrion"/>
    <property type="evidence" value="ECO:0007669"/>
    <property type="project" value="UniProtKB-SubCell"/>
</dbReference>
<comment type="subcellular location">
    <subcellularLocation>
        <location evidence="1">Mitochondrion</location>
    </subcellularLocation>
</comment>
<comment type="similarity">
    <text evidence="2">Belongs to the universal ribosomal protein uS14 family.</text>
</comment>
<dbReference type="GO" id="GO:0015935">
    <property type="term" value="C:small ribosomal subunit"/>
    <property type="evidence" value="ECO:0007669"/>
    <property type="project" value="TreeGrafter"/>
</dbReference>
<gene>
    <name evidence="8" type="primary">rps11</name>
    <name evidence="8" type="ORF">Pi_012</name>
</gene>
<name>A0A8A3SN95_9STRA</name>
<geneLocation type="mitochondrion" evidence="8"/>
<organism evidence="8">
    <name type="scientific">Pleurosigma inscriptura</name>
    <dbReference type="NCBI Taxonomy" id="2819025"/>
    <lineage>
        <taxon>Eukaryota</taxon>
        <taxon>Sar</taxon>
        <taxon>Stramenopiles</taxon>
        <taxon>Ochrophyta</taxon>
        <taxon>Bacillariophyta</taxon>
        <taxon>Bacillariophyceae</taxon>
        <taxon>Bacillariophycidae</taxon>
        <taxon>Naviculales</taxon>
        <taxon>Pleurosigmataceae</taxon>
        <taxon>Pleurosigma</taxon>
    </lineage>
</organism>
<evidence type="ECO:0000256" key="7">
    <source>
        <dbReference type="ARBA" id="ARBA00042804"/>
    </source>
</evidence>
<protein>
    <recommendedName>
        <fullName evidence="6">Small ribosomal subunit protein uS14m</fullName>
    </recommendedName>
    <alternativeName>
        <fullName evidence="7">Ribosomal protein S14, mitochondrial</fullName>
    </alternativeName>
</protein>
<sequence length="96" mass="11542">MIERDKKIRKNINLFEKKRFILKIISQNQNFFSLIRWEAKSQLNLLPSISSKTYLSNLCILTVNKKKFNKLTNFSRIVFLKLVNQKKICNIYKSSW</sequence>
<proteinExistence type="inferred from homology"/>
<evidence type="ECO:0000256" key="5">
    <source>
        <dbReference type="ARBA" id="ARBA00023274"/>
    </source>
</evidence>
<dbReference type="AlphaFoldDB" id="A0A8A3SN95"/>
<keyword evidence="4 8" id="KW-0496">Mitochondrion</keyword>